<dbReference type="STRING" id="1433126.BN938_0122"/>
<dbReference type="Proteomes" id="UP000027616">
    <property type="component" value="Chromosome I"/>
</dbReference>
<name>A0A060R9Y5_9BACT</name>
<dbReference type="KEGG" id="rbc:BN938_0122"/>
<accession>A0A060R9Y5</accession>
<sequence>MAISCGTNSIKGQAAEYGLPTLMFIAEQHLNAKSFYHKIITNK</sequence>
<reference evidence="1 2" key="1">
    <citation type="journal article" date="2015" name="Genome Announc.">
        <title>Complete Genome Sequence of the Novel Leech Symbiont Mucinivorans hirudinis M3T.</title>
        <authorList>
            <person name="Nelson M.C."/>
            <person name="Bomar L."/>
            <person name="Graf J."/>
        </authorList>
    </citation>
    <scope>NUCLEOTIDE SEQUENCE [LARGE SCALE GENOMIC DNA]</scope>
    <source>
        <strain evidence="2">M3</strain>
    </source>
</reference>
<dbReference type="AlphaFoldDB" id="A0A060R9Y5"/>
<organism evidence="1 2">
    <name type="scientific">Mucinivorans hirudinis</name>
    <dbReference type="NCBI Taxonomy" id="1433126"/>
    <lineage>
        <taxon>Bacteria</taxon>
        <taxon>Pseudomonadati</taxon>
        <taxon>Bacteroidota</taxon>
        <taxon>Bacteroidia</taxon>
        <taxon>Bacteroidales</taxon>
        <taxon>Rikenellaceae</taxon>
        <taxon>Mucinivorans</taxon>
    </lineage>
</organism>
<keyword evidence="2" id="KW-1185">Reference proteome</keyword>
<proteinExistence type="predicted"/>
<dbReference type="HOGENOM" id="CLU_3236196_0_0_10"/>
<gene>
    <name evidence="1" type="ORF">BN938_0122</name>
</gene>
<evidence type="ECO:0000313" key="1">
    <source>
        <dbReference type="EMBL" id="CDN30229.1"/>
    </source>
</evidence>
<protein>
    <submittedName>
        <fullName evidence="1">Uncharacterized protein</fullName>
    </submittedName>
</protein>
<evidence type="ECO:0000313" key="2">
    <source>
        <dbReference type="Proteomes" id="UP000027616"/>
    </source>
</evidence>
<dbReference type="EMBL" id="HG934468">
    <property type="protein sequence ID" value="CDN30229.1"/>
    <property type="molecule type" value="Genomic_DNA"/>
</dbReference>